<evidence type="ECO:0000256" key="2">
    <source>
        <dbReference type="SAM" id="SignalP"/>
    </source>
</evidence>
<dbReference type="EMBL" id="JAXCGZ010011493">
    <property type="protein sequence ID" value="KAK7074673.1"/>
    <property type="molecule type" value="Genomic_DNA"/>
</dbReference>
<dbReference type="PROSITE" id="PS50940">
    <property type="entry name" value="CHIT_BIND_II"/>
    <property type="match status" value="1"/>
</dbReference>
<evidence type="ECO:0000313" key="5">
    <source>
        <dbReference type="Proteomes" id="UP001381693"/>
    </source>
</evidence>
<dbReference type="AlphaFoldDB" id="A0AAN8X5E2"/>
<proteinExistence type="predicted"/>
<feature type="compositionally biased region" description="Low complexity" evidence="1">
    <location>
        <begin position="225"/>
        <end position="236"/>
    </location>
</feature>
<gene>
    <name evidence="4" type="ORF">SK128_023727</name>
</gene>
<dbReference type="PANTHER" id="PTHR22933">
    <property type="entry name" value="FI18007P1-RELATED"/>
    <property type="match status" value="1"/>
</dbReference>
<feature type="compositionally biased region" description="Gly residues" evidence="1">
    <location>
        <begin position="38"/>
        <end position="49"/>
    </location>
</feature>
<dbReference type="PANTHER" id="PTHR22933:SF43">
    <property type="entry name" value="LP10131P"/>
    <property type="match status" value="1"/>
</dbReference>
<feature type="compositionally biased region" description="Gly residues" evidence="1">
    <location>
        <begin position="173"/>
        <end position="203"/>
    </location>
</feature>
<dbReference type="GO" id="GO:0008061">
    <property type="term" value="F:chitin binding"/>
    <property type="evidence" value="ECO:0007669"/>
    <property type="project" value="InterPro"/>
</dbReference>
<dbReference type="Proteomes" id="UP001381693">
    <property type="component" value="Unassembled WGS sequence"/>
</dbReference>
<dbReference type="GO" id="GO:0005576">
    <property type="term" value="C:extracellular region"/>
    <property type="evidence" value="ECO:0007669"/>
    <property type="project" value="InterPro"/>
</dbReference>
<feature type="region of interest" description="Disordered" evidence="1">
    <location>
        <begin position="164"/>
        <end position="257"/>
    </location>
</feature>
<dbReference type="InterPro" id="IPR002557">
    <property type="entry name" value="Chitin-bd_dom"/>
</dbReference>
<evidence type="ECO:0000313" key="4">
    <source>
        <dbReference type="EMBL" id="KAK7074673.1"/>
    </source>
</evidence>
<keyword evidence="2" id="KW-0732">Signal</keyword>
<evidence type="ECO:0000256" key="1">
    <source>
        <dbReference type="SAM" id="MobiDB-lite"/>
    </source>
</evidence>
<accession>A0AAN8X5E2</accession>
<comment type="caution">
    <text evidence="4">The sequence shown here is derived from an EMBL/GenBank/DDBJ whole genome shotgun (WGS) entry which is preliminary data.</text>
</comment>
<reference evidence="4 5" key="1">
    <citation type="submission" date="2023-11" db="EMBL/GenBank/DDBJ databases">
        <title>Halocaridina rubra genome assembly.</title>
        <authorList>
            <person name="Smith C."/>
        </authorList>
    </citation>
    <scope>NUCLEOTIDE SEQUENCE [LARGE SCALE GENOMIC DNA]</scope>
    <source>
        <strain evidence="4">EP-1</strain>
        <tissue evidence="4">Whole</tissue>
    </source>
</reference>
<dbReference type="InterPro" id="IPR036508">
    <property type="entry name" value="Chitin-bd_dom_sf"/>
</dbReference>
<feature type="domain" description="Chitin-binding type-2" evidence="3">
    <location>
        <begin position="83"/>
        <end position="147"/>
    </location>
</feature>
<organism evidence="4 5">
    <name type="scientific">Halocaridina rubra</name>
    <name type="common">Hawaiian red shrimp</name>
    <dbReference type="NCBI Taxonomy" id="373956"/>
    <lineage>
        <taxon>Eukaryota</taxon>
        <taxon>Metazoa</taxon>
        <taxon>Ecdysozoa</taxon>
        <taxon>Arthropoda</taxon>
        <taxon>Crustacea</taxon>
        <taxon>Multicrustacea</taxon>
        <taxon>Malacostraca</taxon>
        <taxon>Eumalacostraca</taxon>
        <taxon>Eucarida</taxon>
        <taxon>Decapoda</taxon>
        <taxon>Pleocyemata</taxon>
        <taxon>Caridea</taxon>
        <taxon>Atyoidea</taxon>
        <taxon>Atyidae</taxon>
        <taxon>Halocaridina</taxon>
    </lineage>
</organism>
<sequence>MRGLVFAVLLGLAVADRRPPPSNGYGAPPPTPSNGYGAPNGGNGGNGGYGGYEDPLASLANNIPGGGIPGEDYPILASVPDTGFDCDDQDVPGYYADTDPEAGCQVFHICQDRALRRQKDSFLCPNGTIFNQQYLVCDWWFNFDCADAEDFYSVNELIGVEPYGKPQNNGYGESNGNGNNGYGSNGNGASNGGYGSNGNGKKNGNGNKKKSNGKRGKNGNGNGYGAPAAPSNGYGAPEPEDQYGAPSAPSNGYGAPF</sequence>
<feature type="signal peptide" evidence="2">
    <location>
        <begin position="1"/>
        <end position="15"/>
    </location>
</feature>
<feature type="region of interest" description="Disordered" evidence="1">
    <location>
        <begin position="18"/>
        <end position="49"/>
    </location>
</feature>
<protein>
    <recommendedName>
        <fullName evidence="3">Chitin-binding type-2 domain-containing protein</fullName>
    </recommendedName>
</protein>
<feature type="compositionally biased region" description="Basic residues" evidence="1">
    <location>
        <begin position="207"/>
        <end position="217"/>
    </location>
</feature>
<evidence type="ECO:0000259" key="3">
    <source>
        <dbReference type="PROSITE" id="PS50940"/>
    </source>
</evidence>
<dbReference type="InterPro" id="IPR052976">
    <property type="entry name" value="Scoloptoxin-like"/>
</dbReference>
<dbReference type="SUPFAM" id="SSF57625">
    <property type="entry name" value="Invertebrate chitin-binding proteins"/>
    <property type="match status" value="1"/>
</dbReference>
<dbReference type="Pfam" id="PF01607">
    <property type="entry name" value="CBM_14"/>
    <property type="match status" value="1"/>
</dbReference>
<dbReference type="SMART" id="SM00494">
    <property type="entry name" value="ChtBD2"/>
    <property type="match status" value="1"/>
</dbReference>
<keyword evidence="5" id="KW-1185">Reference proteome</keyword>
<feature type="chain" id="PRO_5043038663" description="Chitin-binding type-2 domain-containing protein" evidence="2">
    <location>
        <begin position="16"/>
        <end position="257"/>
    </location>
</feature>
<dbReference type="Gene3D" id="2.170.140.10">
    <property type="entry name" value="Chitin binding domain"/>
    <property type="match status" value="1"/>
</dbReference>
<name>A0AAN8X5E2_HALRR</name>